<evidence type="ECO:0008006" key="6">
    <source>
        <dbReference type="Google" id="ProtNLM"/>
    </source>
</evidence>
<dbReference type="SUPFAM" id="SSF47923">
    <property type="entry name" value="Ypt/Rab-GAP domain of gyp1p"/>
    <property type="match status" value="1"/>
</dbReference>
<dbReference type="InterPro" id="IPR051570">
    <property type="entry name" value="TBC1_cilium_biogenesis"/>
</dbReference>
<feature type="compositionally biased region" description="Basic residues" evidence="3">
    <location>
        <begin position="176"/>
        <end position="187"/>
    </location>
</feature>
<name>A0ABQ7GDK3_DUNSA</name>
<dbReference type="PANTHER" id="PTHR19853:SF1">
    <property type="entry name" value="TBC1 DOMAIN FAMILY MEMBER 31"/>
    <property type="match status" value="1"/>
</dbReference>
<dbReference type="InterPro" id="IPR035969">
    <property type="entry name" value="Rab-GAP_TBC_sf"/>
</dbReference>
<dbReference type="Gene3D" id="1.10.472.80">
    <property type="entry name" value="Ypt/Rab-GAP domain of gyp1p, domain 3"/>
    <property type="match status" value="1"/>
</dbReference>
<keyword evidence="1" id="KW-0853">WD repeat</keyword>
<gene>
    <name evidence="4" type="ORF">DUNSADRAFT_11363</name>
</gene>
<evidence type="ECO:0000313" key="5">
    <source>
        <dbReference type="Proteomes" id="UP000815325"/>
    </source>
</evidence>
<proteinExistence type="predicted"/>
<feature type="compositionally biased region" description="Basic and acidic residues" evidence="3">
    <location>
        <begin position="159"/>
        <end position="168"/>
    </location>
</feature>
<feature type="compositionally biased region" description="Low complexity" evidence="3">
    <location>
        <begin position="192"/>
        <end position="216"/>
    </location>
</feature>
<dbReference type="EMBL" id="MU069856">
    <property type="protein sequence ID" value="KAF5832682.1"/>
    <property type="molecule type" value="Genomic_DNA"/>
</dbReference>
<sequence length="593" mass="63568">MATALQSNQTHAMDQAIMPCCVPPQVPLQISGVNASDMHGRDLRTKGYAVSPCGCKVDDHDAVLCAPAGGSPNSLRGCRQDARQRRARPGPGGVATPLQGGSPNSLRGHKIVDHDAVLCVPQVPLQISGVGADDTHDRDTHTNGRAASPHGRRAARSRHTADGAHHEVPSPGAALPKKRAAVRAARPKHADGAAPDGKAGPAGATPAATGAAGQGAKRQKSAAVVTAGGKDIVPAPKDATATDRSVVQPTEHGLPLPLAAVGANTAATAGGKAAPETREFLNRKRLTTLLEQFGEYPAKYRLLIWGFLLELPHNQTAFQVLGNRGLHPSYAHLIAESPLRNRALTTRLAQALSQLAHWCPVFASVGFMPNLVFPFVKLHAAGATSGSNESCFEMLATLLMNWTRGWFECFPDPPLGILARLDALLAFHDNDLAIHIRRTCRGGVATVSWSLLQDLMTSVLDQGDWLKLWDHCFTVGPDYLYYFLIAYFIALKPTVSSLDTENKIATFLGKPPTIDVNKVIRSAYQLRLSTPDSLRPATAEWAPLPKTGTYTDFTQYPSAGVQLFTQERRKVVEAEDALARRRRVVADLAIKSK</sequence>
<keyword evidence="2" id="KW-0677">Repeat</keyword>
<reference evidence="4" key="1">
    <citation type="submission" date="2017-08" db="EMBL/GenBank/DDBJ databases">
        <authorList>
            <person name="Polle J.E."/>
            <person name="Barry K."/>
            <person name="Cushman J."/>
            <person name="Schmutz J."/>
            <person name="Tran D."/>
            <person name="Hathwaick L.T."/>
            <person name="Yim W.C."/>
            <person name="Jenkins J."/>
            <person name="Mckie-Krisberg Z.M."/>
            <person name="Prochnik S."/>
            <person name="Lindquist E."/>
            <person name="Dockter R.B."/>
            <person name="Adam C."/>
            <person name="Molina H."/>
            <person name="Bunkerborg J."/>
            <person name="Jin E."/>
            <person name="Buchheim M."/>
            <person name="Magnuson J."/>
        </authorList>
    </citation>
    <scope>NUCLEOTIDE SEQUENCE</scope>
    <source>
        <strain evidence="4">CCAP 19/18</strain>
    </source>
</reference>
<feature type="region of interest" description="Disordered" evidence="3">
    <location>
        <begin position="73"/>
        <end position="107"/>
    </location>
</feature>
<evidence type="ECO:0000256" key="2">
    <source>
        <dbReference type="ARBA" id="ARBA00022737"/>
    </source>
</evidence>
<keyword evidence="5" id="KW-1185">Reference proteome</keyword>
<dbReference type="Proteomes" id="UP000815325">
    <property type="component" value="Unassembled WGS sequence"/>
</dbReference>
<feature type="non-terminal residue" evidence="4">
    <location>
        <position position="593"/>
    </location>
</feature>
<evidence type="ECO:0000313" key="4">
    <source>
        <dbReference type="EMBL" id="KAF5832682.1"/>
    </source>
</evidence>
<evidence type="ECO:0000256" key="1">
    <source>
        <dbReference type="ARBA" id="ARBA00022574"/>
    </source>
</evidence>
<dbReference type="PANTHER" id="PTHR19853">
    <property type="entry name" value="WD REPEAT CONTAINING PROTEIN 3 WDR3"/>
    <property type="match status" value="1"/>
</dbReference>
<organism evidence="4 5">
    <name type="scientific">Dunaliella salina</name>
    <name type="common">Green alga</name>
    <name type="synonym">Protococcus salinus</name>
    <dbReference type="NCBI Taxonomy" id="3046"/>
    <lineage>
        <taxon>Eukaryota</taxon>
        <taxon>Viridiplantae</taxon>
        <taxon>Chlorophyta</taxon>
        <taxon>core chlorophytes</taxon>
        <taxon>Chlorophyceae</taxon>
        <taxon>CS clade</taxon>
        <taxon>Chlamydomonadales</taxon>
        <taxon>Dunaliellaceae</taxon>
        <taxon>Dunaliella</taxon>
    </lineage>
</organism>
<protein>
    <recommendedName>
        <fullName evidence="6">Rab-GAP TBC domain-containing protein</fullName>
    </recommendedName>
</protein>
<feature type="compositionally biased region" description="Basic and acidic residues" evidence="3">
    <location>
        <begin position="133"/>
        <end position="142"/>
    </location>
</feature>
<accession>A0ABQ7GDK3</accession>
<comment type="caution">
    <text evidence="4">The sequence shown here is derived from an EMBL/GenBank/DDBJ whole genome shotgun (WGS) entry which is preliminary data.</text>
</comment>
<feature type="region of interest" description="Disordered" evidence="3">
    <location>
        <begin position="129"/>
        <end position="223"/>
    </location>
</feature>
<evidence type="ECO:0000256" key="3">
    <source>
        <dbReference type="SAM" id="MobiDB-lite"/>
    </source>
</evidence>